<evidence type="ECO:0000259" key="2">
    <source>
        <dbReference type="Pfam" id="PF04542"/>
    </source>
</evidence>
<dbReference type="Gene3D" id="3.10.450.50">
    <property type="match status" value="1"/>
</dbReference>
<dbReference type="InterPro" id="IPR014284">
    <property type="entry name" value="RNA_pol_sigma-70_dom"/>
</dbReference>
<dbReference type="InterPro" id="IPR013325">
    <property type="entry name" value="RNA_pol_sigma_r2"/>
</dbReference>
<sequence>MKIHPSYDTAYREHAKHVWAIVYRMTGSAQDADDVVQDAFVRAMVRDPSATSGQREVEARAPQATDLRPWLTRIAINAGIDLLRQRRRSAYIGPWLPEPFDTEDESSTPPEPGADCRYDLLESASFAFLVALEALAPRARAVLLLRDVFDYSVREVAETLAMSETHVKVTHHRARRIMATYEADRCVPTRELQERTRSVLATLMAHLAAQDVAGIERILADGVRTLSDSAGEHLAARVPVVGRKKVATFWAKASAGKIASEMDVRMLNGLPAVMLTFALPAGYSGRSAPRSVITMRLDAQGLVREIHTILASRKLLRLFGGPAPDGAGVARAEPELSKA</sequence>
<gene>
    <name evidence="4" type="ORF">LZC94_29640</name>
</gene>
<feature type="domain" description="RNA polymerase sigma factor 70 region 4 type 2" evidence="3">
    <location>
        <begin position="127"/>
        <end position="176"/>
    </location>
</feature>
<dbReference type="RefSeq" id="WP_394821621.1">
    <property type="nucleotide sequence ID" value="NZ_CP089984.1"/>
</dbReference>
<dbReference type="EMBL" id="CP089984">
    <property type="protein sequence ID" value="WXB12004.1"/>
    <property type="molecule type" value="Genomic_DNA"/>
</dbReference>
<evidence type="ECO:0000313" key="5">
    <source>
        <dbReference type="Proteomes" id="UP001370348"/>
    </source>
</evidence>
<accession>A0ABZ2LM65</accession>
<dbReference type="InterPro" id="IPR013324">
    <property type="entry name" value="RNA_pol_sigma_r3/r4-like"/>
</dbReference>
<evidence type="ECO:0000256" key="1">
    <source>
        <dbReference type="ARBA" id="ARBA00011344"/>
    </source>
</evidence>
<dbReference type="NCBIfam" id="TIGR02937">
    <property type="entry name" value="sigma70-ECF"/>
    <property type="match status" value="1"/>
</dbReference>
<dbReference type="Gene3D" id="1.10.1740.10">
    <property type="match status" value="1"/>
</dbReference>
<dbReference type="InterPro" id="IPR036388">
    <property type="entry name" value="WH-like_DNA-bd_sf"/>
</dbReference>
<protein>
    <submittedName>
        <fullName evidence="4">Sigma-70 family RNA polymerase sigma factor</fullName>
    </submittedName>
</protein>
<feature type="domain" description="RNA polymerase sigma-70 region 2" evidence="2">
    <location>
        <begin position="11"/>
        <end position="88"/>
    </location>
</feature>
<evidence type="ECO:0000259" key="3">
    <source>
        <dbReference type="Pfam" id="PF08281"/>
    </source>
</evidence>
<dbReference type="Pfam" id="PF08281">
    <property type="entry name" value="Sigma70_r4_2"/>
    <property type="match status" value="1"/>
</dbReference>
<dbReference type="Pfam" id="PF04542">
    <property type="entry name" value="Sigma70_r2"/>
    <property type="match status" value="1"/>
</dbReference>
<dbReference type="InterPro" id="IPR007627">
    <property type="entry name" value="RNA_pol_sigma70_r2"/>
</dbReference>
<reference evidence="4 5" key="1">
    <citation type="submission" date="2021-12" db="EMBL/GenBank/DDBJ databases">
        <title>Discovery of the Pendulisporaceae a myxobacterial family with distinct sporulation behavior and unique specialized metabolism.</title>
        <authorList>
            <person name="Garcia R."/>
            <person name="Popoff A."/>
            <person name="Bader C.D."/>
            <person name="Loehr J."/>
            <person name="Walesch S."/>
            <person name="Walt C."/>
            <person name="Boldt J."/>
            <person name="Bunk B."/>
            <person name="Haeckl F.J.F.P.J."/>
            <person name="Gunesch A.P."/>
            <person name="Birkelbach J."/>
            <person name="Nuebel U."/>
            <person name="Pietschmann T."/>
            <person name="Bach T."/>
            <person name="Mueller R."/>
        </authorList>
    </citation>
    <scope>NUCLEOTIDE SEQUENCE [LARGE SCALE GENOMIC DNA]</scope>
    <source>
        <strain evidence="4 5">MSr11954</strain>
    </source>
</reference>
<dbReference type="CDD" id="cd06171">
    <property type="entry name" value="Sigma70_r4"/>
    <property type="match status" value="1"/>
</dbReference>
<organism evidence="4 5">
    <name type="scientific">Pendulispora albinea</name>
    <dbReference type="NCBI Taxonomy" id="2741071"/>
    <lineage>
        <taxon>Bacteria</taxon>
        <taxon>Pseudomonadati</taxon>
        <taxon>Myxococcota</taxon>
        <taxon>Myxococcia</taxon>
        <taxon>Myxococcales</taxon>
        <taxon>Sorangiineae</taxon>
        <taxon>Pendulisporaceae</taxon>
        <taxon>Pendulispora</taxon>
    </lineage>
</organism>
<proteinExistence type="predicted"/>
<comment type="subunit">
    <text evidence="1">Interacts transiently with the RNA polymerase catalytic core formed by RpoA, RpoB, RpoC and RpoZ (2 alpha, 1 beta, 1 beta' and 1 omega subunit) to form the RNA polymerase holoenzyme that can initiate transcription.</text>
</comment>
<dbReference type="PANTHER" id="PTHR30173">
    <property type="entry name" value="SIGMA 19 FACTOR"/>
    <property type="match status" value="1"/>
</dbReference>
<dbReference type="SUPFAM" id="SSF88946">
    <property type="entry name" value="Sigma2 domain of RNA polymerase sigma factors"/>
    <property type="match status" value="1"/>
</dbReference>
<dbReference type="SUPFAM" id="SSF54427">
    <property type="entry name" value="NTF2-like"/>
    <property type="match status" value="1"/>
</dbReference>
<name>A0ABZ2LM65_9BACT</name>
<dbReference type="InterPro" id="IPR032710">
    <property type="entry name" value="NTF2-like_dom_sf"/>
</dbReference>
<keyword evidence="5" id="KW-1185">Reference proteome</keyword>
<evidence type="ECO:0000313" key="4">
    <source>
        <dbReference type="EMBL" id="WXB12004.1"/>
    </source>
</evidence>
<dbReference type="SUPFAM" id="SSF88659">
    <property type="entry name" value="Sigma3 and sigma4 domains of RNA polymerase sigma factors"/>
    <property type="match status" value="1"/>
</dbReference>
<dbReference type="Gene3D" id="1.10.10.10">
    <property type="entry name" value="Winged helix-like DNA-binding domain superfamily/Winged helix DNA-binding domain"/>
    <property type="match status" value="1"/>
</dbReference>
<dbReference type="InterPro" id="IPR013249">
    <property type="entry name" value="RNA_pol_sigma70_r4_t2"/>
</dbReference>
<dbReference type="PANTHER" id="PTHR30173:SF36">
    <property type="entry name" value="ECF RNA POLYMERASE SIGMA FACTOR SIGJ"/>
    <property type="match status" value="1"/>
</dbReference>
<dbReference type="InterPro" id="IPR052704">
    <property type="entry name" value="ECF_Sigma-70_Domain"/>
</dbReference>
<dbReference type="Proteomes" id="UP001370348">
    <property type="component" value="Chromosome"/>
</dbReference>